<feature type="region of interest" description="Disordered" evidence="1">
    <location>
        <begin position="124"/>
        <end position="147"/>
    </location>
</feature>
<dbReference type="Proteomes" id="UP000244005">
    <property type="component" value="Chromosome Y"/>
</dbReference>
<accession>A0A2R6VWU4</accession>
<gene>
    <name evidence="2" type="ORF">MARPO_YB0026</name>
</gene>
<name>A0A2R6VWU4_MARPO</name>
<dbReference type="AlphaFoldDB" id="A0A2R6VWU4"/>
<keyword evidence="3" id="KW-1185">Reference proteome</keyword>
<reference evidence="2" key="1">
    <citation type="submission" date="2017-12" db="EMBL/GenBank/DDBJ databases">
        <title>WGS assembly of Marchantia polymorpha.</title>
        <authorList>
            <person name="Bowman J.L."/>
            <person name="Kohchi T."/>
            <person name="Yamato K.T."/>
            <person name="Jenkins J."/>
            <person name="Shu S."/>
            <person name="Ishizaki K."/>
            <person name="Yamaoka S."/>
            <person name="Nishihama R."/>
            <person name="Nakamura Y."/>
            <person name="Berger F."/>
            <person name="Adam C."/>
            <person name="Aki S.S."/>
            <person name="Althoff F."/>
            <person name="Araki T."/>
            <person name="Arteaga-Vazquez M.A."/>
            <person name="Balasubrmanian S."/>
            <person name="Bauer D."/>
            <person name="Boehm C.R."/>
            <person name="Briginshaw L."/>
            <person name="Caballero-Perez J."/>
            <person name="Catarino B."/>
            <person name="Chen F."/>
            <person name="Chiyoda S."/>
            <person name="Chovatia M."/>
            <person name="Davies K.M."/>
            <person name="Delmans M."/>
            <person name="Demura T."/>
            <person name="Dierschke T."/>
            <person name="Dolan L."/>
            <person name="Dorantes-Acosta A.E."/>
            <person name="Eklund D.M."/>
            <person name="Florent S.N."/>
            <person name="Flores-Sandoval E."/>
            <person name="Fujiyama A."/>
            <person name="Fukuzawa H."/>
            <person name="Galik B."/>
            <person name="Grimanelli D."/>
            <person name="Grimwood J."/>
            <person name="Grossniklaus U."/>
            <person name="Hamada T."/>
            <person name="Haseloff J."/>
            <person name="Hetherington A.J."/>
            <person name="Higo A."/>
            <person name="Hirakawa Y."/>
            <person name="Hundley H.N."/>
            <person name="Ikeda Y."/>
            <person name="Inoue K."/>
            <person name="Inoue S."/>
            <person name="Ishida S."/>
            <person name="Jia Q."/>
            <person name="Kakita M."/>
            <person name="Kanazawa T."/>
            <person name="Kawai Y."/>
            <person name="Kawashima T."/>
            <person name="Kennedy M."/>
            <person name="Kinose K."/>
            <person name="Kinoshita T."/>
            <person name="Kohara Y."/>
            <person name="Koide E."/>
            <person name="Komatsu K."/>
            <person name="Kopischke S."/>
            <person name="Kubo M."/>
            <person name="Kyozuka J."/>
            <person name="Lagercrantz U."/>
            <person name="Lin S.S."/>
            <person name="Lindquist E."/>
            <person name="Lipzen A.M."/>
            <person name="Lu C."/>
            <person name="Luna E.D."/>
            <person name="Martienssen R.A."/>
            <person name="Minamino N."/>
            <person name="Mizutani M."/>
            <person name="Mizutani M."/>
            <person name="Mochizuki N."/>
            <person name="Monte I."/>
            <person name="Mosher R."/>
            <person name="Nagasaki H."/>
            <person name="Nakagami H."/>
            <person name="Naramoto S."/>
            <person name="Nishitani K."/>
            <person name="Ohtani M."/>
            <person name="Okamoto T."/>
            <person name="Okumura M."/>
            <person name="Phillips J."/>
            <person name="Pollak B."/>
            <person name="Reinders A."/>
            <person name="Roevekamp M."/>
            <person name="Sano R."/>
            <person name="Sawa S."/>
            <person name="Schmid M.W."/>
            <person name="Shirakawa M."/>
            <person name="Solano R."/>
            <person name="Spunde A."/>
            <person name="Suetsugu N."/>
            <person name="Sugano S."/>
            <person name="Sugiyama A."/>
            <person name="Sun R."/>
            <person name="Suzuki Y."/>
            <person name="Takenaka M."/>
            <person name="Takezawa D."/>
            <person name="Tomogane H."/>
            <person name="Tsuzuki M."/>
            <person name="Ueda T."/>
            <person name="Umeda M."/>
            <person name="Ward J.M."/>
            <person name="Watanabe Y."/>
            <person name="Yazaki K."/>
            <person name="Yokoyama R."/>
            <person name="Yoshitake Y."/>
            <person name="Yotsui I."/>
            <person name="Zachgo S."/>
            <person name="Schmutz J."/>
        </authorList>
    </citation>
    <scope>NUCLEOTIDE SEQUENCE [LARGE SCALE GENOMIC DNA]</scope>
    <source>
        <strain evidence="2">Tak-1</strain>
    </source>
</reference>
<evidence type="ECO:0000313" key="3">
    <source>
        <dbReference type="Proteomes" id="UP000244005"/>
    </source>
</evidence>
<evidence type="ECO:0000313" key="2">
    <source>
        <dbReference type="EMBL" id="PTQ26079.1"/>
    </source>
</evidence>
<sequence>MEKVQVMRFADYFTLHQVEASYALKHENSTFDKLTAEEKGEKHTACARYLITSLRLGSYLRVLSLQFSQTLDTQASRIRIEKEIHLSRVTTKGACLRLVAKKVRLNTETKTDVIHKPIIGHTGLEDKNREGKFTNPKSPQTAHVLDT</sequence>
<protein>
    <submittedName>
        <fullName evidence="2">Uncharacterized protein</fullName>
    </submittedName>
</protein>
<dbReference type="EMBL" id="KZ772945">
    <property type="protein sequence ID" value="PTQ26079.1"/>
    <property type="molecule type" value="Genomic_DNA"/>
</dbReference>
<organism evidence="2 3">
    <name type="scientific">Marchantia polymorpha</name>
    <name type="common">Common liverwort</name>
    <name type="synonym">Marchantia aquatica</name>
    <dbReference type="NCBI Taxonomy" id="3197"/>
    <lineage>
        <taxon>Eukaryota</taxon>
        <taxon>Viridiplantae</taxon>
        <taxon>Streptophyta</taxon>
        <taxon>Embryophyta</taxon>
        <taxon>Marchantiophyta</taxon>
        <taxon>Marchantiopsida</taxon>
        <taxon>Marchantiidae</taxon>
        <taxon>Marchantiales</taxon>
        <taxon>Marchantiaceae</taxon>
        <taxon>Marchantia</taxon>
    </lineage>
</organism>
<evidence type="ECO:0000256" key="1">
    <source>
        <dbReference type="SAM" id="MobiDB-lite"/>
    </source>
</evidence>
<proteinExistence type="predicted"/>